<dbReference type="AlphaFoldDB" id="A0A9P9BXG2"/>
<reference evidence="4" key="1">
    <citation type="journal article" date="2021" name="Nat. Commun.">
        <title>Genetic determinants of endophytism in the Arabidopsis root mycobiome.</title>
        <authorList>
            <person name="Mesny F."/>
            <person name="Miyauchi S."/>
            <person name="Thiergart T."/>
            <person name="Pickel B."/>
            <person name="Atanasova L."/>
            <person name="Karlsson M."/>
            <person name="Huettel B."/>
            <person name="Barry K.W."/>
            <person name="Haridas S."/>
            <person name="Chen C."/>
            <person name="Bauer D."/>
            <person name="Andreopoulos W."/>
            <person name="Pangilinan J."/>
            <person name="LaButti K."/>
            <person name="Riley R."/>
            <person name="Lipzen A."/>
            <person name="Clum A."/>
            <person name="Drula E."/>
            <person name="Henrissat B."/>
            <person name="Kohler A."/>
            <person name="Grigoriev I.V."/>
            <person name="Martin F.M."/>
            <person name="Hacquard S."/>
        </authorList>
    </citation>
    <scope>NUCLEOTIDE SEQUENCE</scope>
    <source>
        <strain evidence="4">MPI-CAGE-CH-0230</strain>
    </source>
</reference>
<sequence length="298" mass="31317">MADISLPPISSLPTAPDETIIAMLDLLFEPSPEIHRLAIPAVRGQQQQQQQQQPPSRVPANPGLTAEMGNTSTPFSQSSTTTGPYSASSSGGGKTPFKATTIPSPAVGTVTSQAQPSGAGYYSSYPELIRSIGSLMLELVDISAAQSDIDESSSSAAAAATTFTATDNSREPGPRAKLHSILGSHPRLGAKKVDSALSRAEQAQLQQAPPPSSSSSSSSSPQQDGKETEAQALARLNALYESTFPGLRYVVFVNGRGRDVIMQDMQRRIARGDIRAEERAGVEAMIDIALDRAGKILA</sequence>
<dbReference type="OrthoDB" id="5398391at2759"/>
<feature type="domain" description="Oxo-4-hydroxy-4-carboxy-5-ureidoimidazoline decarboxylase" evidence="3">
    <location>
        <begin position="121"/>
        <end position="293"/>
    </location>
</feature>
<dbReference type="Gene3D" id="1.10.3330.10">
    <property type="entry name" value="Oxo-4-hydroxy-4-carboxy-5-ureidoimidazoline decarboxylase"/>
    <property type="match status" value="1"/>
</dbReference>
<proteinExistence type="predicted"/>
<dbReference type="GeneID" id="70182124"/>
<dbReference type="Proteomes" id="UP000756346">
    <property type="component" value="Unassembled WGS sequence"/>
</dbReference>
<dbReference type="InterPro" id="IPR036778">
    <property type="entry name" value="OHCU_decarboxylase_sf"/>
</dbReference>
<keyword evidence="1" id="KW-0659">Purine metabolism</keyword>
<evidence type="ECO:0000259" key="3">
    <source>
        <dbReference type="Pfam" id="PF09349"/>
    </source>
</evidence>
<dbReference type="RefSeq" id="XP_046019635.1">
    <property type="nucleotide sequence ID" value="XM_046152578.1"/>
</dbReference>
<comment type="caution">
    <text evidence="4">The sequence shown here is derived from an EMBL/GenBank/DDBJ whole genome shotgun (WGS) entry which is preliminary data.</text>
</comment>
<dbReference type="InterPro" id="IPR018020">
    <property type="entry name" value="OHCU_decarboxylase"/>
</dbReference>
<dbReference type="GO" id="GO:0006144">
    <property type="term" value="P:purine nucleobase metabolic process"/>
    <property type="evidence" value="ECO:0007669"/>
    <property type="project" value="UniProtKB-KW"/>
</dbReference>
<evidence type="ECO:0000256" key="2">
    <source>
        <dbReference type="SAM" id="MobiDB-lite"/>
    </source>
</evidence>
<accession>A0A9P9BXG2</accession>
<dbReference type="PANTHER" id="PTHR37987">
    <property type="entry name" value="CHROMOSOME 9, WHOLE GENOME SHOTGUN SEQUENCE"/>
    <property type="match status" value="1"/>
</dbReference>
<protein>
    <submittedName>
        <fullName evidence="4">OHCU decarboxylase-domain-containing protein</fullName>
    </submittedName>
</protein>
<feature type="compositionally biased region" description="Low complexity" evidence="2">
    <location>
        <begin position="71"/>
        <end position="82"/>
    </location>
</feature>
<dbReference type="SUPFAM" id="SSF158694">
    <property type="entry name" value="UraD-Like"/>
    <property type="match status" value="1"/>
</dbReference>
<feature type="region of interest" description="Disordered" evidence="2">
    <location>
        <begin position="42"/>
        <end position="102"/>
    </location>
</feature>
<dbReference type="PANTHER" id="PTHR37987:SF1">
    <property type="entry name" value="OXO-4-HYDROXY-4-CARBOXY-5-UREIDOIMIDAZOLINE DECARBOXYLASE DOMAIN-CONTAINING PROTEIN"/>
    <property type="match status" value="1"/>
</dbReference>
<organism evidence="4 5">
    <name type="scientific">Microdochium trichocladiopsis</name>
    <dbReference type="NCBI Taxonomy" id="1682393"/>
    <lineage>
        <taxon>Eukaryota</taxon>
        <taxon>Fungi</taxon>
        <taxon>Dikarya</taxon>
        <taxon>Ascomycota</taxon>
        <taxon>Pezizomycotina</taxon>
        <taxon>Sordariomycetes</taxon>
        <taxon>Xylariomycetidae</taxon>
        <taxon>Xylariales</taxon>
        <taxon>Microdochiaceae</taxon>
        <taxon>Microdochium</taxon>
    </lineage>
</organism>
<evidence type="ECO:0000313" key="5">
    <source>
        <dbReference type="Proteomes" id="UP000756346"/>
    </source>
</evidence>
<name>A0A9P9BXG2_9PEZI</name>
<dbReference type="Pfam" id="PF09349">
    <property type="entry name" value="OHCU_decarbox"/>
    <property type="match status" value="1"/>
</dbReference>
<evidence type="ECO:0000256" key="1">
    <source>
        <dbReference type="ARBA" id="ARBA00022631"/>
    </source>
</evidence>
<keyword evidence="5" id="KW-1185">Reference proteome</keyword>
<evidence type="ECO:0000313" key="4">
    <source>
        <dbReference type="EMBL" id="KAH7041580.1"/>
    </source>
</evidence>
<dbReference type="EMBL" id="JAGTJQ010000001">
    <property type="protein sequence ID" value="KAH7041580.1"/>
    <property type="molecule type" value="Genomic_DNA"/>
</dbReference>
<feature type="region of interest" description="Disordered" evidence="2">
    <location>
        <begin position="160"/>
        <end position="228"/>
    </location>
</feature>
<gene>
    <name evidence="4" type="ORF">B0I36DRAFT_313061</name>
</gene>